<dbReference type="HOGENOM" id="CLU_2068903_0_0_5"/>
<evidence type="ECO:0000256" key="1">
    <source>
        <dbReference type="SAM" id="MobiDB-lite"/>
    </source>
</evidence>
<feature type="region of interest" description="Disordered" evidence="1">
    <location>
        <begin position="1"/>
        <end position="37"/>
    </location>
</feature>
<feature type="region of interest" description="Disordered" evidence="1">
    <location>
        <begin position="85"/>
        <end position="118"/>
    </location>
</feature>
<evidence type="ECO:0000313" key="2">
    <source>
        <dbReference type="EMBL" id="ABG65233.1"/>
    </source>
</evidence>
<dbReference type="KEGG" id="mes:Meso_3866"/>
<feature type="compositionally biased region" description="Basic and acidic residues" evidence="1">
    <location>
        <begin position="15"/>
        <end position="33"/>
    </location>
</feature>
<protein>
    <submittedName>
        <fullName evidence="2">Uncharacterized protein</fullName>
    </submittedName>
</protein>
<organism evidence="2">
    <name type="scientific">Chelativorans sp. (strain BNC1)</name>
    <dbReference type="NCBI Taxonomy" id="266779"/>
    <lineage>
        <taxon>Bacteria</taxon>
        <taxon>Pseudomonadati</taxon>
        <taxon>Pseudomonadota</taxon>
        <taxon>Alphaproteobacteria</taxon>
        <taxon>Hyphomicrobiales</taxon>
        <taxon>Phyllobacteriaceae</taxon>
        <taxon>Chelativorans</taxon>
    </lineage>
</organism>
<reference evidence="2" key="1">
    <citation type="submission" date="2006-06" db="EMBL/GenBank/DDBJ databases">
        <title>Complete sequence of chromosome of Chelativorans sp. BNC1.</title>
        <authorList>
            <consortium name="US DOE Joint Genome Institute"/>
            <person name="Copeland A."/>
            <person name="Lucas S."/>
            <person name="Lapidus A."/>
            <person name="Barry K."/>
            <person name="Detter J.C."/>
            <person name="Glavina del Rio T."/>
            <person name="Hammon N."/>
            <person name="Israni S."/>
            <person name="Dalin E."/>
            <person name="Tice H."/>
            <person name="Pitluck S."/>
            <person name="Chertkov O."/>
            <person name="Brettin T."/>
            <person name="Bruce D."/>
            <person name="Han C."/>
            <person name="Tapia R."/>
            <person name="Gilna P."/>
            <person name="Schmutz J."/>
            <person name="Larimer F."/>
            <person name="Land M."/>
            <person name="Hauser L."/>
            <person name="Kyrpides N."/>
            <person name="Mikhailova N."/>
            <person name="Richardson P."/>
        </authorList>
    </citation>
    <scope>NUCLEOTIDE SEQUENCE</scope>
    <source>
        <strain evidence="2">BNC1</strain>
    </source>
</reference>
<dbReference type="EMBL" id="CP000390">
    <property type="protein sequence ID" value="ABG65233.1"/>
    <property type="molecule type" value="Genomic_DNA"/>
</dbReference>
<dbReference type="AlphaFoldDB" id="Q11BJ2"/>
<sequence>MKRNEPGFVRGRRFPLHEKGNRADDQQCQKPEHLPNPLRWRPCAPSRFIRRRAYPIALHAQDHAAALHDNATRAALIQINRCCQRRSAPPNPRQPRSHGLPGDREVNRRAFVTSLDRD</sequence>
<name>Q11BJ2_CHESB</name>
<gene>
    <name evidence="2" type="ordered locus">Meso_3866</name>
</gene>
<accession>Q11BJ2</accession>
<proteinExistence type="predicted"/>